<dbReference type="Gene3D" id="3.40.50.1440">
    <property type="entry name" value="Tubulin/FtsZ, GTPase domain"/>
    <property type="match status" value="1"/>
</dbReference>
<dbReference type="CDD" id="cd02201">
    <property type="entry name" value="FtsZ_type1"/>
    <property type="match status" value="1"/>
</dbReference>
<dbReference type="PRINTS" id="PR00423">
    <property type="entry name" value="CELLDVISFTSZ"/>
</dbReference>
<dbReference type="PROSITE" id="PS01135">
    <property type="entry name" value="FTSZ_2"/>
    <property type="match status" value="1"/>
</dbReference>
<dbReference type="GO" id="GO:0032153">
    <property type="term" value="C:cell division site"/>
    <property type="evidence" value="ECO:0007669"/>
    <property type="project" value="TreeGrafter"/>
</dbReference>
<feature type="region of interest" description="Disordered" evidence="4">
    <location>
        <begin position="396"/>
        <end position="424"/>
    </location>
</feature>
<evidence type="ECO:0000313" key="8">
    <source>
        <dbReference type="Proteomes" id="UP001163823"/>
    </source>
</evidence>
<protein>
    <submittedName>
        <fullName evidence="7">Cell division protein FtsZ-like 1, chloroplastic-like</fullName>
    </submittedName>
</protein>
<dbReference type="Pfam" id="PF12327">
    <property type="entry name" value="FtsZ_C"/>
    <property type="match status" value="1"/>
</dbReference>
<sequence length="424" mass="44112">MATLPFPNPNDLITSSSIPTTIYHKAFSSSSSVFNACVPSSTRRKRVLERHSCRPGVVSCSLASVETAKIKVVGIGGGGNNAVNRMIGGGLHGVDFYAINTDSQALLQSAAENPLQIGDLLTRGLGTGGNPLLGEQAAEESKEVIANSLKGSDLVFITAGMGGGTGSGAAPVVAQISKEAGYLTVGVVTYPFSFEGRKRSLQALEAIEKLQKNVDTLIVIPNDRLLDIADEQTPLQGAFLLADDVLRQGVQGISDIITIPGLVNVDFADVKAVMKDSGTAMLGVGVSSSKNRAEEAAEQATLAPLIGSSIQSATGVVYNITGGKDITLQEVNRVSQVVTSLADPSANIIFGAVVDDRYNGEIHVTVIATGFSQSFQKTLLTDPKAAKLVDKVAGGQESKGMPLPLKSSNSSSIPARVNSPKLFF</sequence>
<keyword evidence="8" id="KW-1185">Reference proteome</keyword>
<dbReference type="PROSITE" id="PS01134">
    <property type="entry name" value="FTSZ_1"/>
    <property type="match status" value="1"/>
</dbReference>
<evidence type="ECO:0000256" key="4">
    <source>
        <dbReference type="SAM" id="MobiDB-lite"/>
    </source>
</evidence>
<dbReference type="SMART" id="SM00864">
    <property type="entry name" value="Tubulin"/>
    <property type="match status" value="1"/>
</dbReference>
<dbReference type="PANTHER" id="PTHR30314:SF12">
    <property type="entry name" value="CELL DIVISION PROTEIN FTSZ HOMOLOG 1, CHLOROPLASTIC"/>
    <property type="match status" value="1"/>
</dbReference>
<dbReference type="Pfam" id="PF00091">
    <property type="entry name" value="Tubulin"/>
    <property type="match status" value="1"/>
</dbReference>
<comment type="caution">
    <text evidence="7">The sequence shown here is derived from an EMBL/GenBank/DDBJ whole genome shotgun (WGS) entry which is preliminary data.</text>
</comment>
<dbReference type="InterPro" id="IPR003008">
    <property type="entry name" value="Tubulin_FtsZ_GTPase"/>
</dbReference>
<dbReference type="FunFam" id="3.30.1330.20:FF:000012">
    <property type="entry name" value="Cell division protein FtsZ 1, chloroplastic"/>
    <property type="match status" value="1"/>
</dbReference>
<dbReference type="InterPro" id="IPR017975">
    <property type="entry name" value="Tubulin_CS"/>
</dbReference>
<dbReference type="EMBL" id="JARAOO010000006">
    <property type="protein sequence ID" value="KAJ7963714.1"/>
    <property type="molecule type" value="Genomic_DNA"/>
</dbReference>
<dbReference type="GO" id="GO:0005525">
    <property type="term" value="F:GTP binding"/>
    <property type="evidence" value="ECO:0007669"/>
    <property type="project" value="UniProtKB-KW"/>
</dbReference>
<dbReference type="InterPro" id="IPR000158">
    <property type="entry name" value="Cell_div_FtsZ"/>
</dbReference>
<dbReference type="GO" id="GO:0009507">
    <property type="term" value="C:chloroplast"/>
    <property type="evidence" value="ECO:0007669"/>
    <property type="project" value="TreeGrafter"/>
</dbReference>
<dbReference type="FunFam" id="3.40.50.1440:FF:000022">
    <property type="entry name" value="Cell division protein FtsZ 1, chloroplastic"/>
    <property type="match status" value="1"/>
</dbReference>
<feature type="domain" description="Tubulin/FtsZ 2-layer sandwich" evidence="6">
    <location>
        <begin position="263"/>
        <end position="380"/>
    </location>
</feature>
<dbReference type="InterPro" id="IPR037103">
    <property type="entry name" value="Tubulin/FtsZ-like_C"/>
</dbReference>
<dbReference type="SUPFAM" id="SSF55307">
    <property type="entry name" value="Tubulin C-terminal domain-like"/>
    <property type="match status" value="1"/>
</dbReference>
<dbReference type="SUPFAM" id="SSF52490">
    <property type="entry name" value="Tubulin nucleotide-binding domain-like"/>
    <property type="match status" value="1"/>
</dbReference>
<dbReference type="GO" id="GO:0005874">
    <property type="term" value="C:microtubule"/>
    <property type="evidence" value="ECO:0007669"/>
    <property type="project" value="InterPro"/>
</dbReference>
<dbReference type="GO" id="GO:0003924">
    <property type="term" value="F:GTPase activity"/>
    <property type="evidence" value="ECO:0007669"/>
    <property type="project" value="InterPro"/>
</dbReference>
<dbReference type="InterPro" id="IPR018316">
    <property type="entry name" value="Tubulin/FtsZ_2-layer-sand-dom"/>
</dbReference>
<dbReference type="NCBIfam" id="TIGR00065">
    <property type="entry name" value="ftsZ"/>
    <property type="match status" value="1"/>
</dbReference>
<gene>
    <name evidence="7" type="ORF">O6P43_013633</name>
</gene>
<keyword evidence="2" id="KW-0547">Nucleotide-binding</keyword>
<evidence type="ECO:0000313" key="7">
    <source>
        <dbReference type="EMBL" id="KAJ7963714.1"/>
    </source>
</evidence>
<name>A0AAD7LSV6_QUISA</name>
<dbReference type="SMART" id="SM00865">
    <property type="entry name" value="Tubulin_C"/>
    <property type="match status" value="1"/>
</dbReference>
<organism evidence="7 8">
    <name type="scientific">Quillaja saponaria</name>
    <name type="common">Soap bark tree</name>
    <dbReference type="NCBI Taxonomy" id="32244"/>
    <lineage>
        <taxon>Eukaryota</taxon>
        <taxon>Viridiplantae</taxon>
        <taxon>Streptophyta</taxon>
        <taxon>Embryophyta</taxon>
        <taxon>Tracheophyta</taxon>
        <taxon>Spermatophyta</taxon>
        <taxon>Magnoliopsida</taxon>
        <taxon>eudicotyledons</taxon>
        <taxon>Gunneridae</taxon>
        <taxon>Pentapetalae</taxon>
        <taxon>rosids</taxon>
        <taxon>fabids</taxon>
        <taxon>Fabales</taxon>
        <taxon>Quillajaceae</taxon>
        <taxon>Quillaja</taxon>
    </lineage>
</organism>
<dbReference type="Proteomes" id="UP001163823">
    <property type="component" value="Chromosome 6"/>
</dbReference>
<dbReference type="Gene3D" id="3.30.1330.20">
    <property type="entry name" value="Tubulin/FtsZ, C-terminal domain"/>
    <property type="match status" value="1"/>
</dbReference>
<dbReference type="GO" id="GO:0007017">
    <property type="term" value="P:microtubule-based process"/>
    <property type="evidence" value="ECO:0007669"/>
    <property type="project" value="InterPro"/>
</dbReference>
<evidence type="ECO:0000256" key="2">
    <source>
        <dbReference type="ARBA" id="ARBA00022741"/>
    </source>
</evidence>
<evidence type="ECO:0000256" key="3">
    <source>
        <dbReference type="ARBA" id="ARBA00023134"/>
    </source>
</evidence>
<dbReference type="InterPro" id="IPR036525">
    <property type="entry name" value="Tubulin/FtsZ_GTPase_sf"/>
</dbReference>
<dbReference type="AlphaFoldDB" id="A0AAD7LSV6"/>
<proteinExistence type="inferred from homology"/>
<dbReference type="InterPro" id="IPR020805">
    <property type="entry name" value="Cell_div_FtsZ_CS"/>
</dbReference>
<evidence type="ECO:0000256" key="1">
    <source>
        <dbReference type="ARBA" id="ARBA00009690"/>
    </source>
</evidence>
<dbReference type="InterPro" id="IPR024757">
    <property type="entry name" value="FtsZ_C"/>
</dbReference>
<keyword evidence="7" id="KW-0132">Cell division</keyword>
<keyword evidence="7" id="KW-0131">Cell cycle</keyword>
<dbReference type="InterPro" id="IPR045061">
    <property type="entry name" value="FtsZ/CetZ"/>
</dbReference>
<reference evidence="7" key="1">
    <citation type="journal article" date="2023" name="Science">
        <title>Elucidation of the pathway for biosynthesis of saponin adjuvants from the soapbark tree.</title>
        <authorList>
            <person name="Reed J."/>
            <person name="Orme A."/>
            <person name="El-Demerdash A."/>
            <person name="Owen C."/>
            <person name="Martin L.B.B."/>
            <person name="Misra R.C."/>
            <person name="Kikuchi S."/>
            <person name="Rejzek M."/>
            <person name="Martin A.C."/>
            <person name="Harkess A."/>
            <person name="Leebens-Mack J."/>
            <person name="Louveau T."/>
            <person name="Stephenson M.J."/>
            <person name="Osbourn A."/>
        </authorList>
    </citation>
    <scope>NUCLEOTIDE SEQUENCE</scope>
    <source>
        <strain evidence="7">S10</strain>
    </source>
</reference>
<dbReference type="PANTHER" id="PTHR30314">
    <property type="entry name" value="CELL DIVISION PROTEIN FTSZ-RELATED"/>
    <property type="match status" value="1"/>
</dbReference>
<evidence type="ECO:0000259" key="5">
    <source>
        <dbReference type="SMART" id="SM00864"/>
    </source>
</evidence>
<dbReference type="KEGG" id="qsa:O6P43_013633"/>
<accession>A0AAD7LSV6</accession>
<keyword evidence="3" id="KW-0342">GTP-binding</keyword>
<dbReference type="InterPro" id="IPR008280">
    <property type="entry name" value="Tub_FtsZ_C"/>
</dbReference>
<dbReference type="GO" id="GO:0051301">
    <property type="term" value="P:cell division"/>
    <property type="evidence" value="ECO:0007669"/>
    <property type="project" value="UniProtKB-KW"/>
</dbReference>
<feature type="domain" description="Tubulin/FtsZ GTPase" evidence="5">
    <location>
        <begin position="69"/>
        <end position="261"/>
    </location>
</feature>
<comment type="similarity">
    <text evidence="1">Belongs to the FtsZ family.</text>
</comment>
<dbReference type="PROSITE" id="PS00227">
    <property type="entry name" value="TUBULIN"/>
    <property type="match status" value="1"/>
</dbReference>
<evidence type="ECO:0000259" key="6">
    <source>
        <dbReference type="SMART" id="SM00865"/>
    </source>
</evidence>
<dbReference type="HAMAP" id="MF_00909">
    <property type="entry name" value="FtsZ"/>
    <property type="match status" value="1"/>
</dbReference>
<dbReference type="GO" id="GO:0010020">
    <property type="term" value="P:chloroplast fission"/>
    <property type="evidence" value="ECO:0007669"/>
    <property type="project" value="TreeGrafter"/>
</dbReference>